<dbReference type="AlphaFoldDB" id="W4P6Q2"/>
<dbReference type="Proteomes" id="UP000018861">
    <property type="component" value="Unassembled WGS sequence"/>
</dbReference>
<gene>
    <name evidence="2" type="ORF">JCM6292_1760</name>
</gene>
<comment type="caution">
    <text evidence="2">The sequence shown here is derived from an EMBL/GenBank/DDBJ whole genome shotgun (WGS) entry which is preliminary data.</text>
</comment>
<proteinExistence type="predicted"/>
<dbReference type="CDD" id="cd04301">
    <property type="entry name" value="NAT_SF"/>
    <property type="match status" value="1"/>
</dbReference>
<dbReference type="InterPro" id="IPR000182">
    <property type="entry name" value="GNAT_dom"/>
</dbReference>
<feature type="domain" description="N-acetyltransferase" evidence="1">
    <location>
        <begin position="2"/>
        <end position="165"/>
    </location>
</feature>
<organism evidence="2 3">
    <name type="scientific">Bacteroides pyogenes JCM 6292</name>
    <dbReference type="NCBI Taxonomy" id="1235809"/>
    <lineage>
        <taxon>Bacteria</taxon>
        <taxon>Pseudomonadati</taxon>
        <taxon>Bacteroidota</taxon>
        <taxon>Bacteroidia</taxon>
        <taxon>Bacteroidales</taxon>
        <taxon>Bacteroidaceae</taxon>
        <taxon>Bacteroides</taxon>
    </lineage>
</organism>
<dbReference type="SUPFAM" id="SSF55729">
    <property type="entry name" value="Acyl-CoA N-acyltransferases (Nat)"/>
    <property type="match status" value="1"/>
</dbReference>
<dbReference type="EMBL" id="BAIQ01000017">
    <property type="protein sequence ID" value="GAE15476.1"/>
    <property type="molecule type" value="Genomic_DNA"/>
</dbReference>
<dbReference type="InterPro" id="IPR016181">
    <property type="entry name" value="Acyl_CoA_acyltransferase"/>
</dbReference>
<evidence type="ECO:0000313" key="2">
    <source>
        <dbReference type="EMBL" id="GAE15476.1"/>
    </source>
</evidence>
<keyword evidence="2" id="KW-0808">Transferase</keyword>
<reference evidence="2 3" key="1">
    <citation type="journal article" date="2014" name="Genome Announc.">
        <title>Draft Genome Sequences of Three Strains of Bacteroides pyogenes Isolated from a Cat and Swine.</title>
        <authorList>
            <person name="Sakamoto M."/>
            <person name="Oshima K."/>
            <person name="Suda W."/>
            <person name="Kitamura K."/>
            <person name="Iida T."/>
            <person name="Hattori M."/>
            <person name="Ohkuma M."/>
        </authorList>
    </citation>
    <scope>NUCLEOTIDE SEQUENCE [LARGE SCALE GENOMIC DNA]</scope>
    <source>
        <strain evidence="2 3">JCM 6292</strain>
    </source>
</reference>
<dbReference type="Pfam" id="PF13673">
    <property type="entry name" value="Acetyltransf_10"/>
    <property type="match status" value="1"/>
</dbReference>
<sequence length="165" mass="19593">MFVIRKATTEDCFLIHQMAKQVFPSTYQNILSSGQIDYMMEWMYAPDHIYKQMQEQGHLYFIAYNSGIPCGYGSIVQEEESIFHLQKLYVLPSFQGMNCGSFLFKEIIRYIKDLHPGHCRLRLNVNRYNKAIKFYERMEMKKIAEGDFPIGNGYYMNDYIMELEI</sequence>
<protein>
    <submittedName>
        <fullName evidence="2">GCN5-related N-acetyltransferase</fullName>
    </submittedName>
</protein>
<evidence type="ECO:0000313" key="3">
    <source>
        <dbReference type="Proteomes" id="UP000018861"/>
    </source>
</evidence>
<dbReference type="Gene3D" id="3.40.630.30">
    <property type="match status" value="1"/>
</dbReference>
<evidence type="ECO:0000259" key="1">
    <source>
        <dbReference type="PROSITE" id="PS51186"/>
    </source>
</evidence>
<name>W4P6Q2_9BACE</name>
<dbReference type="PROSITE" id="PS51186">
    <property type="entry name" value="GNAT"/>
    <property type="match status" value="1"/>
</dbReference>
<dbReference type="GO" id="GO:0016747">
    <property type="term" value="F:acyltransferase activity, transferring groups other than amino-acyl groups"/>
    <property type="evidence" value="ECO:0007669"/>
    <property type="project" value="InterPro"/>
</dbReference>
<accession>W4P6Q2</accession>